<feature type="compositionally biased region" description="Basic and acidic residues" evidence="1">
    <location>
        <begin position="60"/>
        <end position="69"/>
    </location>
</feature>
<sequence length="771" mass="86130">MMVKMKIKTAFSPFGGLSAASFDVFKQPKIEADANAPSAKPKFQPKVKLRNAAQKPSVKVKKEKDKVETKSVLPPPKVEKPDMELKQEIPVPVPVPVVIPDGDIVMKDVVKKGEEEEEEEEENFEVKDVDMNIDMDVKLEGAAEVKMEEEVEVKDEPMSPVLGDAMEDKVVREVDVYLRPSIDPDTKLYLMQYPLRPYWRPYGLKERCEEVRVKPKQSRLEVDLVLDTDEQNYDHDANEHLKITKQTLTSSKTPLSTGYALGILRGNKLHLSPVHAAVQLRTHLGHVNNGEEHIKKIVADEENEEEPQESKPELVPLKVELKKETERQEKMRLQSHAYIKQLDEAEPWIPLEAHGIDSPVTYGIRQQMVAVENFQIPFSMNPYNYVNTLVPGRTNASLNEAKLNEDNINEGFSRSFLDTLPLEQRFEVLLSKGRVQVLQFERLMRLAPAGSTEQEVLNILQLYALLVQGCWVPASPLRYSGEICKVRDYILLLFNKNRLVRHEQLEELKLPKEILREVLVSLAIQRPAAGGWEFLESTDRSFIKSHQNIVKEQNQKWSENEDGIRNAALDVALGNKDKLKSAEISLQNSNKGSSGSIGPMKSNMNGAVQGTKSAKAVDSVQVGGRGAGNGDISVRTMPEETRAALPGALREILANRVCNLSQIRQSLQNLAKEKLSAQKLNPRAVAAAVAASKGASAPELELKSVIDQVATNVNSVYFLSSLGNKDLDPFRNVVIALLRTKGPGTAIRKIDINEACKIKLGSEVPQPVYNK</sequence>
<dbReference type="OMA" id="INTECEN"/>
<dbReference type="PANTHER" id="PTHR12069:SF0">
    <property type="entry name" value="DNA-DIRECTED RNA POLYMERASE III SUBUNIT RPC5"/>
    <property type="match status" value="1"/>
</dbReference>
<keyword evidence="3" id="KW-1185">Reference proteome</keyword>
<comment type="caution">
    <text evidence="2">The sequence shown here is derived from an EMBL/GenBank/DDBJ whole genome shotgun (WGS) entry which is preliminary data.</text>
</comment>
<evidence type="ECO:0000313" key="3">
    <source>
        <dbReference type="Proteomes" id="UP000824469"/>
    </source>
</evidence>
<organism evidence="2 3">
    <name type="scientific">Taxus chinensis</name>
    <name type="common">Chinese yew</name>
    <name type="synonym">Taxus wallichiana var. chinensis</name>
    <dbReference type="NCBI Taxonomy" id="29808"/>
    <lineage>
        <taxon>Eukaryota</taxon>
        <taxon>Viridiplantae</taxon>
        <taxon>Streptophyta</taxon>
        <taxon>Embryophyta</taxon>
        <taxon>Tracheophyta</taxon>
        <taxon>Spermatophyta</taxon>
        <taxon>Pinopsida</taxon>
        <taxon>Pinidae</taxon>
        <taxon>Conifers II</taxon>
        <taxon>Cupressales</taxon>
        <taxon>Taxaceae</taxon>
        <taxon>Taxus</taxon>
    </lineage>
</organism>
<evidence type="ECO:0000313" key="2">
    <source>
        <dbReference type="EMBL" id="KAH9305597.1"/>
    </source>
</evidence>
<feature type="region of interest" description="Disordered" evidence="1">
    <location>
        <begin position="33"/>
        <end position="84"/>
    </location>
</feature>
<name>A0AA38FK40_TAXCH</name>
<dbReference type="EMBL" id="JAHRHJ020000008">
    <property type="protein sequence ID" value="KAH9305597.1"/>
    <property type="molecule type" value="Genomic_DNA"/>
</dbReference>
<dbReference type="AlphaFoldDB" id="A0AA38FK40"/>
<evidence type="ECO:0000256" key="1">
    <source>
        <dbReference type="SAM" id="MobiDB-lite"/>
    </source>
</evidence>
<evidence type="ECO:0008006" key="4">
    <source>
        <dbReference type="Google" id="ProtNLM"/>
    </source>
</evidence>
<proteinExistence type="predicted"/>
<dbReference type="InterPro" id="IPR006886">
    <property type="entry name" value="RNA_pol_III_Rpc5"/>
</dbReference>
<accession>A0AA38FK40</accession>
<gene>
    <name evidence="2" type="ORF">KI387_010001</name>
</gene>
<dbReference type="GO" id="GO:0042797">
    <property type="term" value="P:tRNA transcription by RNA polymerase III"/>
    <property type="evidence" value="ECO:0007669"/>
    <property type="project" value="TreeGrafter"/>
</dbReference>
<protein>
    <recommendedName>
        <fullName evidence="4">DNA-directed RNA polymerase III subunit RPC5</fullName>
    </recommendedName>
</protein>
<dbReference type="Pfam" id="PF04801">
    <property type="entry name" value="RPC5"/>
    <property type="match status" value="1"/>
</dbReference>
<reference evidence="2 3" key="1">
    <citation type="journal article" date="2021" name="Nat. Plants">
        <title>The Taxus genome provides insights into paclitaxel biosynthesis.</title>
        <authorList>
            <person name="Xiong X."/>
            <person name="Gou J."/>
            <person name="Liao Q."/>
            <person name="Li Y."/>
            <person name="Zhou Q."/>
            <person name="Bi G."/>
            <person name="Li C."/>
            <person name="Du R."/>
            <person name="Wang X."/>
            <person name="Sun T."/>
            <person name="Guo L."/>
            <person name="Liang H."/>
            <person name="Lu P."/>
            <person name="Wu Y."/>
            <person name="Zhang Z."/>
            <person name="Ro D.K."/>
            <person name="Shang Y."/>
            <person name="Huang S."/>
            <person name="Yan J."/>
        </authorList>
    </citation>
    <scope>NUCLEOTIDE SEQUENCE [LARGE SCALE GENOMIC DNA]</scope>
    <source>
        <strain evidence="2">Ta-2019</strain>
    </source>
</reference>
<dbReference type="PANTHER" id="PTHR12069">
    <property type="entry name" value="DNA-DIRECTED RNA POLYMERASES III 80 KDA POLYPEPTIDE RNA POLYMERASE III SUBUNIT 5"/>
    <property type="match status" value="1"/>
</dbReference>
<dbReference type="GO" id="GO:0005666">
    <property type="term" value="C:RNA polymerase III complex"/>
    <property type="evidence" value="ECO:0007669"/>
    <property type="project" value="TreeGrafter"/>
</dbReference>
<dbReference type="Proteomes" id="UP000824469">
    <property type="component" value="Unassembled WGS sequence"/>
</dbReference>
<feature type="non-terminal residue" evidence="2">
    <location>
        <position position="771"/>
    </location>
</feature>